<dbReference type="PANTHER" id="PTHR43098">
    <property type="entry name" value="L-ORNITHINE N(5)-MONOOXYGENASE-RELATED"/>
    <property type="match status" value="1"/>
</dbReference>
<dbReference type="GO" id="GO:0050661">
    <property type="term" value="F:NADP binding"/>
    <property type="evidence" value="ECO:0007669"/>
    <property type="project" value="InterPro"/>
</dbReference>
<keyword evidence="8" id="KW-1185">Reference proteome</keyword>
<comment type="similarity">
    <text evidence="2">Belongs to the FAD-binding monooxygenase family.</text>
</comment>
<sequence length="659" mass="72673">MAADLQYLQQKYIAEAQKRLKPNGTDQFQDARQSDSTRIRGFAEDVWADYAALDAQLASSPALKPGDTPKFLIAGAGIGGIVSAVRLILAGFDASQIRLVETAGGVGGTWYWNRYPGLHCDVESYVYLPLLEEMGYMPSHKYTSGVEIRNYLNQIVQKFKLQDKILFRTKLNRIEWDEEKSIWKADLTTARGTRDCKESTKLSVQAEFVIFTAGYLSRPQVPKFVDLDSFTGSMFHTARWDYSVTGGSDQEPFPSLDKLEGKRIGVIGTGATAIQVVPCLAKYAGELFVFQRTPSAVYRRGQQATDPHEWETAIASSPGWHKNRMENMSAHMARSAQPGSPDLVNDEWTTQSAYAGVVGDPEWAYIGPEKVPELIAHYMKLDADNRAQLRDRVSDIVKDKSTSEKLTPWYPVWCKRPTFSDTYLQTFNMPHVHLVDTEGHGVEKATPSGLVVQGVEYKLDVLVLATGYVSPSTAIDPAARAGVEVYGRGRRSMAEKWETQGLTTLHGIASNGFPNLFWIGASQGPSAANLGHVIDVQSRHIAHIIAKAHERSELPAASDPTKTRTCVVEAETDAEDAWSLRVMQGATRLTVTSVCTPGYLNNEGQGLRMTLGLDKPPSPDHMAKAARTAPWSAGMPSYLQEIEGFQTEGKLRGFTVSAK</sequence>
<proteinExistence type="inferred from homology"/>
<accession>A0AAD9YT35</accession>
<protein>
    <submittedName>
        <fullName evidence="7">Pentalenolactone D synthase</fullName>
    </submittedName>
</protein>
<evidence type="ECO:0000256" key="5">
    <source>
        <dbReference type="ARBA" id="ARBA00022857"/>
    </source>
</evidence>
<comment type="cofactor">
    <cofactor evidence="1">
        <name>FAD</name>
        <dbReference type="ChEBI" id="CHEBI:57692"/>
    </cofactor>
</comment>
<dbReference type="GO" id="GO:0004499">
    <property type="term" value="F:N,N-dimethylaniline monooxygenase activity"/>
    <property type="evidence" value="ECO:0007669"/>
    <property type="project" value="InterPro"/>
</dbReference>
<evidence type="ECO:0000256" key="1">
    <source>
        <dbReference type="ARBA" id="ARBA00001974"/>
    </source>
</evidence>
<dbReference type="AlphaFoldDB" id="A0AAD9YT35"/>
<evidence type="ECO:0000256" key="6">
    <source>
        <dbReference type="ARBA" id="ARBA00023002"/>
    </source>
</evidence>
<dbReference type="Gene3D" id="3.50.50.60">
    <property type="entry name" value="FAD/NAD(P)-binding domain"/>
    <property type="match status" value="2"/>
</dbReference>
<dbReference type="InterPro" id="IPR036188">
    <property type="entry name" value="FAD/NAD-bd_sf"/>
</dbReference>
<reference evidence="7" key="1">
    <citation type="submission" date="2023-02" db="EMBL/GenBank/DDBJ databases">
        <title>Colletotrichum kahawae CIFC_Que2 genome sequencing and assembly.</title>
        <authorList>
            <person name="Baroncelli R."/>
        </authorList>
    </citation>
    <scope>NUCLEOTIDE SEQUENCE</scope>
    <source>
        <strain evidence="7">CIFC_Que2</strain>
    </source>
</reference>
<gene>
    <name evidence="7" type="ORF">CKAH01_11761</name>
</gene>
<evidence type="ECO:0000313" key="8">
    <source>
        <dbReference type="Proteomes" id="UP001281614"/>
    </source>
</evidence>
<dbReference type="InterPro" id="IPR020946">
    <property type="entry name" value="Flavin_mOase-like"/>
</dbReference>
<keyword evidence="4" id="KW-0274">FAD</keyword>
<keyword evidence="6" id="KW-0560">Oxidoreductase</keyword>
<evidence type="ECO:0000256" key="2">
    <source>
        <dbReference type="ARBA" id="ARBA00010139"/>
    </source>
</evidence>
<organism evidence="7 8">
    <name type="scientific">Colletotrichum kahawae</name>
    <name type="common">Coffee berry disease fungus</name>
    <dbReference type="NCBI Taxonomy" id="34407"/>
    <lineage>
        <taxon>Eukaryota</taxon>
        <taxon>Fungi</taxon>
        <taxon>Dikarya</taxon>
        <taxon>Ascomycota</taxon>
        <taxon>Pezizomycotina</taxon>
        <taxon>Sordariomycetes</taxon>
        <taxon>Hypocreomycetidae</taxon>
        <taxon>Glomerellales</taxon>
        <taxon>Glomerellaceae</taxon>
        <taxon>Colletotrichum</taxon>
        <taxon>Colletotrichum gloeosporioides species complex</taxon>
    </lineage>
</organism>
<comment type="caution">
    <text evidence="7">The sequence shown here is derived from an EMBL/GenBank/DDBJ whole genome shotgun (WGS) entry which is preliminary data.</text>
</comment>
<evidence type="ECO:0000256" key="3">
    <source>
        <dbReference type="ARBA" id="ARBA00022630"/>
    </source>
</evidence>
<name>A0AAD9YT35_COLKA</name>
<dbReference type="InterPro" id="IPR050775">
    <property type="entry name" value="FAD-binding_Monooxygenases"/>
</dbReference>
<dbReference type="GO" id="GO:0050660">
    <property type="term" value="F:flavin adenine dinucleotide binding"/>
    <property type="evidence" value="ECO:0007669"/>
    <property type="project" value="InterPro"/>
</dbReference>
<dbReference type="Pfam" id="PF00743">
    <property type="entry name" value="FMO-like"/>
    <property type="match status" value="1"/>
</dbReference>
<evidence type="ECO:0000256" key="4">
    <source>
        <dbReference type="ARBA" id="ARBA00022827"/>
    </source>
</evidence>
<keyword evidence="3" id="KW-0285">Flavoprotein</keyword>
<keyword evidence="5" id="KW-0521">NADP</keyword>
<dbReference type="EMBL" id="VYYT01000011">
    <property type="protein sequence ID" value="KAK2778516.1"/>
    <property type="molecule type" value="Genomic_DNA"/>
</dbReference>
<evidence type="ECO:0000313" key="7">
    <source>
        <dbReference type="EMBL" id="KAK2778516.1"/>
    </source>
</evidence>
<dbReference type="Proteomes" id="UP001281614">
    <property type="component" value="Unassembled WGS sequence"/>
</dbReference>
<dbReference type="SUPFAM" id="SSF51905">
    <property type="entry name" value="FAD/NAD(P)-binding domain"/>
    <property type="match status" value="1"/>
</dbReference>
<dbReference type="PANTHER" id="PTHR43098:SF2">
    <property type="entry name" value="FAD-BINDING MONOOXYGENASE AUSB-RELATED"/>
    <property type="match status" value="1"/>
</dbReference>